<reference evidence="3" key="1">
    <citation type="journal article" date="2020" name="J. Eukaryot. Microbiol.">
        <title>De novo Sequencing, Assembly and Annotation of the Transcriptome for the Free-Living Testate Amoeba Arcella intermedia.</title>
        <authorList>
            <person name="Ribeiro G.M."/>
            <person name="Porfirio-Sousa A.L."/>
            <person name="Maurer-Alcala X.X."/>
            <person name="Katz L.A."/>
            <person name="Lahr D.J.G."/>
        </authorList>
    </citation>
    <scope>NUCLEOTIDE SEQUENCE</scope>
</reference>
<feature type="region of interest" description="Disordered" evidence="2">
    <location>
        <begin position="1"/>
        <end position="77"/>
    </location>
</feature>
<protein>
    <submittedName>
        <fullName evidence="3">Uncharacterized protein</fullName>
    </submittedName>
</protein>
<dbReference type="SMART" id="SM00248">
    <property type="entry name" value="ANK"/>
    <property type="match status" value="1"/>
</dbReference>
<evidence type="ECO:0000256" key="2">
    <source>
        <dbReference type="SAM" id="MobiDB-lite"/>
    </source>
</evidence>
<organism evidence="3">
    <name type="scientific">Arcella intermedia</name>
    <dbReference type="NCBI Taxonomy" id="1963864"/>
    <lineage>
        <taxon>Eukaryota</taxon>
        <taxon>Amoebozoa</taxon>
        <taxon>Tubulinea</taxon>
        <taxon>Elardia</taxon>
        <taxon>Arcellinida</taxon>
        <taxon>Sphaerothecina</taxon>
        <taxon>Arcellidae</taxon>
        <taxon>Arcella</taxon>
    </lineage>
</organism>
<sequence length="384" mass="43810">MTAPPPSMTSPSLPSITSPSPPSTVPSPPTAPSFPSIVLPVKPPVNVPDPPPTYPDSIGERNLSYSYLNNSTKRSDGSKSLEAFLQRVKTENEKNELKKKVKELHFEKEQLEKMVEMNSDQIVDNNKLSKKKIRKSHLQQLYNRQWEEEKIAHEQLKIEFEILQKKVTEMEEKKGLPSNFDAEILEAQDKLQQLRDIKLEIEKQKIKLENERTFIENEASELEEKAAALAKEKKQLDEQAEELAKRRGELELEAEILEEIRHDLVVEREQIETQAQAIFTNIALLQEAKSAIVSGRVEDFIEILTNLSDVDMILNSDSSRYTLLHWAVIYNQTEMVKALLDKKAKLLSTTEGLTPLDIAKRAVERGDKFKIPIVEILENALVKQ</sequence>
<feature type="compositionally biased region" description="Low complexity" evidence="2">
    <location>
        <begin position="9"/>
        <end position="18"/>
    </location>
</feature>
<evidence type="ECO:0000256" key="1">
    <source>
        <dbReference type="SAM" id="Coils"/>
    </source>
</evidence>
<feature type="coiled-coil region" evidence="1">
    <location>
        <begin position="153"/>
        <end position="260"/>
    </location>
</feature>
<dbReference type="InterPro" id="IPR002110">
    <property type="entry name" value="Ankyrin_rpt"/>
</dbReference>
<feature type="compositionally biased region" description="Pro residues" evidence="2">
    <location>
        <begin position="41"/>
        <end position="54"/>
    </location>
</feature>
<keyword evidence="1" id="KW-0175">Coiled coil</keyword>
<feature type="compositionally biased region" description="Polar residues" evidence="2">
    <location>
        <begin position="63"/>
        <end position="72"/>
    </location>
</feature>
<dbReference type="EMBL" id="GIBP01003207">
    <property type="protein sequence ID" value="NDV32176.1"/>
    <property type="molecule type" value="Transcribed_RNA"/>
</dbReference>
<dbReference type="SUPFAM" id="SSF48403">
    <property type="entry name" value="Ankyrin repeat"/>
    <property type="match status" value="1"/>
</dbReference>
<feature type="coiled-coil region" evidence="1">
    <location>
        <begin position="87"/>
        <end position="114"/>
    </location>
</feature>
<feature type="compositionally biased region" description="Pro residues" evidence="2">
    <location>
        <begin position="19"/>
        <end position="32"/>
    </location>
</feature>
<dbReference type="InterPro" id="IPR036770">
    <property type="entry name" value="Ankyrin_rpt-contain_sf"/>
</dbReference>
<evidence type="ECO:0000313" key="3">
    <source>
        <dbReference type="EMBL" id="NDV32176.1"/>
    </source>
</evidence>
<proteinExistence type="predicted"/>
<dbReference type="AlphaFoldDB" id="A0A6B2L5D5"/>
<name>A0A6B2L5D5_9EUKA</name>
<dbReference type="Gene3D" id="1.25.40.20">
    <property type="entry name" value="Ankyrin repeat-containing domain"/>
    <property type="match status" value="1"/>
</dbReference>
<accession>A0A6B2L5D5</accession>
<dbReference type="Pfam" id="PF12796">
    <property type="entry name" value="Ank_2"/>
    <property type="match status" value="1"/>
</dbReference>